<keyword evidence="3" id="KW-1185">Reference proteome</keyword>
<dbReference type="GO" id="GO:0003677">
    <property type="term" value="F:DNA binding"/>
    <property type="evidence" value="ECO:0007669"/>
    <property type="project" value="UniProtKB-KW"/>
</dbReference>
<evidence type="ECO:0000313" key="3">
    <source>
        <dbReference type="Proteomes" id="UP000240357"/>
    </source>
</evidence>
<dbReference type="InterPro" id="IPR009061">
    <property type="entry name" value="DNA-bd_dom_put_sf"/>
</dbReference>
<proteinExistence type="predicted"/>
<evidence type="ECO:0000313" key="2">
    <source>
        <dbReference type="EMBL" id="PSR55781.1"/>
    </source>
</evidence>
<sequence length="67" mass="7767">METIVKETIPEPLLDRKSAAKYLSVSPGTLAVWDCTKRYDLKPIKVGRAVRYRRTDLDDFLNSQLKR</sequence>
<dbReference type="Pfam" id="PF12728">
    <property type="entry name" value="HTH_17"/>
    <property type="match status" value="1"/>
</dbReference>
<dbReference type="EMBL" id="PYFT01000001">
    <property type="protein sequence ID" value="PSR55781.1"/>
    <property type="molecule type" value="Genomic_DNA"/>
</dbReference>
<evidence type="ECO:0000259" key="1">
    <source>
        <dbReference type="Pfam" id="PF12728"/>
    </source>
</evidence>
<feature type="domain" description="Helix-turn-helix" evidence="1">
    <location>
        <begin position="14"/>
        <end position="64"/>
    </location>
</feature>
<gene>
    <name evidence="2" type="ORF">AHMF7605_20900</name>
</gene>
<dbReference type="InterPro" id="IPR041657">
    <property type="entry name" value="HTH_17"/>
</dbReference>
<comment type="caution">
    <text evidence="2">The sequence shown here is derived from an EMBL/GenBank/DDBJ whole genome shotgun (WGS) entry which is preliminary data.</text>
</comment>
<organism evidence="2 3">
    <name type="scientific">Adhaeribacter arboris</name>
    <dbReference type="NCBI Taxonomy" id="2072846"/>
    <lineage>
        <taxon>Bacteria</taxon>
        <taxon>Pseudomonadati</taxon>
        <taxon>Bacteroidota</taxon>
        <taxon>Cytophagia</taxon>
        <taxon>Cytophagales</taxon>
        <taxon>Hymenobacteraceae</taxon>
        <taxon>Adhaeribacter</taxon>
    </lineage>
</organism>
<name>A0A2T2YJU7_9BACT</name>
<dbReference type="SUPFAM" id="SSF46955">
    <property type="entry name" value="Putative DNA-binding domain"/>
    <property type="match status" value="1"/>
</dbReference>
<keyword evidence="2" id="KW-0238">DNA-binding</keyword>
<accession>A0A2T2YJU7</accession>
<dbReference type="Proteomes" id="UP000240357">
    <property type="component" value="Unassembled WGS sequence"/>
</dbReference>
<dbReference type="OrthoDB" id="9806994at2"/>
<dbReference type="AlphaFoldDB" id="A0A2T2YJU7"/>
<reference evidence="2 3" key="1">
    <citation type="submission" date="2018-03" db="EMBL/GenBank/DDBJ databases">
        <title>Adhaeribacter sp. HMF7605 Genome sequencing and assembly.</title>
        <authorList>
            <person name="Kang H."/>
            <person name="Kang J."/>
            <person name="Cha I."/>
            <person name="Kim H."/>
            <person name="Joh K."/>
        </authorList>
    </citation>
    <scope>NUCLEOTIDE SEQUENCE [LARGE SCALE GENOMIC DNA]</scope>
    <source>
        <strain evidence="2 3">HMF7605</strain>
    </source>
</reference>
<protein>
    <submittedName>
        <fullName evidence="2">DNA-binding protein</fullName>
    </submittedName>
</protein>